<dbReference type="OrthoDB" id="9772725at2"/>
<feature type="transmembrane region" description="Helical" evidence="9">
    <location>
        <begin position="388"/>
        <end position="407"/>
    </location>
</feature>
<dbReference type="InterPro" id="IPR036259">
    <property type="entry name" value="MFS_trans_sf"/>
</dbReference>
<dbReference type="InterPro" id="IPR005279">
    <property type="entry name" value="Dipep/tripep_permease"/>
</dbReference>
<feature type="transmembrane region" description="Helical" evidence="9">
    <location>
        <begin position="224"/>
        <end position="245"/>
    </location>
</feature>
<proteinExistence type="inferred from homology"/>
<dbReference type="CDD" id="cd17346">
    <property type="entry name" value="MFS_DtpA_like"/>
    <property type="match status" value="1"/>
</dbReference>
<feature type="transmembrane region" description="Helical" evidence="9">
    <location>
        <begin position="428"/>
        <end position="449"/>
    </location>
</feature>
<accession>A0A1G4Y9M1</accession>
<dbReference type="GO" id="GO:0005886">
    <property type="term" value="C:plasma membrane"/>
    <property type="evidence" value="ECO:0007669"/>
    <property type="project" value="UniProtKB-SubCell"/>
</dbReference>
<keyword evidence="7 9" id="KW-0472">Membrane</keyword>
<keyword evidence="4" id="KW-1003">Cell membrane</keyword>
<reference evidence="12" key="1">
    <citation type="submission" date="2016-10" db="EMBL/GenBank/DDBJ databases">
        <authorList>
            <person name="Varghese N."/>
            <person name="Submissions S."/>
        </authorList>
    </citation>
    <scope>NUCLEOTIDE SEQUENCE [LARGE SCALE GENOMIC DNA]</scope>
    <source>
        <strain evidence="12">DSM 45722</strain>
    </source>
</reference>
<sequence length="487" mass="50686">MATTTPTTSAEEKTFLGQPRGLAHLFGVEMWERFSFYGMQAILLYYLSYSAADGGLGITTSTAASIVGAYGGTVYLSTIVGGWVADRVLGPERVLFWSAVVVMAGHVALAVLPGLAGVGAGLVLVALGSGGVKATATTLVGLLYAADDERRDAGFSVFYLGINLGALAGPLLTGLAQSTVGFHLGFGLAAVGMAAGLAQYAWGRRGLHGVGREVPSPLPRAQRGRWAAGAVVGVLALVGLALTGVLRAERLATVVVWVCVAASVGYFTVLLRSARVDRTERRRVLAFVPMFIASVAFWSMFQQQSTVVALYADSQLDRDLLGWTVPASWVQSINPVFIILMSGAFAALWTRLGPRQPSSPVKFAAGTAAMGVAFLLFLPMAGDAPGTSPLLGLAGILLVFTVAELLLSPVGLSLSTKLAPAAYRTQMVALWFLSTAIGTSLAGVFAGRYDPADQAPYFGTIGGVAVVLGVVLALASPFIRRLMPGVR</sequence>
<keyword evidence="3 8" id="KW-0813">Transport</keyword>
<dbReference type="PANTHER" id="PTHR23517">
    <property type="entry name" value="RESISTANCE PROTEIN MDTM, PUTATIVE-RELATED-RELATED"/>
    <property type="match status" value="1"/>
</dbReference>
<feature type="transmembrane region" description="Helical" evidence="9">
    <location>
        <begin position="34"/>
        <end position="52"/>
    </location>
</feature>
<feature type="transmembrane region" description="Helical" evidence="9">
    <location>
        <begin position="182"/>
        <end position="203"/>
    </location>
</feature>
<feature type="transmembrane region" description="Helical" evidence="9">
    <location>
        <begin position="455"/>
        <end position="479"/>
    </location>
</feature>
<dbReference type="AlphaFoldDB" id="A0A1G4Y9M1"/>
<dbReference type="RefSeq" id="WP_092804127.1">
    <property type="nucleotide sequence ID" value="NZ_FMUH01000003.1"/>
</dbReference>
<dbReference type="Proteomes" id="UP000198981">
    <property type="component" value="Unassembled WGS sequence"/>
</dbReference>
<dbReference type="NCBIfam" id="TIGR00924">
    <property type="entry name" value="yjdL_sub1_fam"/>
    <property type="match status" value="1"/>
</dbReference>
<dbReference type="GO" id="GO:1904680">
    <property type="term" value="F:peptide transmembrane transporter activity"/>
    <property type="evidence" value="ECO:0007669"/>
    <property type="project" value="InterPro"/>
</dbReference>
<evidence type="ECO:0000256" key="8">
    <source>
        <dbReference type="RuleBase" id="RU003755"/>
    </source>
</evidence>
<dbReference type="Pfam" id="PF00854">
    <property type="entry name" value="PTR2"/>
    <property type="match status" value="1"/>
</dbReference>
<evidence type="ECO:0000256" key="6">
    <source>
        <dbReference type="ARBA" id="ARBA00022989"/>
    </source>
</evidence>
<feature type="domain" description="Major facilitator superfamily (MFS) profile" evidence="10">
    <location>
        <begin position="24"/>
        <end position="487"/>
    </location>
</feature>
<evidence type="ECO:0000256" key="2">
    <source>
        <dbReference type="ARBA" id="ARBA00005982"/>
    </source>
</evidence>
<dbReference type="SUPFAM" id="SSF103473">
    <property type="entry name" value="MFS general substrate transporter"/>
    <property type="match status" value="1"/>
</dbReference>
<feature type="transmembrane region" description="Helical" evidence="9">
    <location>
        <begin position="157"/>
        <end position="176"/>
    </location>
</feature>
<dbReference type="InterPro" id="IPR000109">
    <property type="entry name" value="POT_fam"/>
</dbReference>
<evidence type="ECO:0000256" key="1">
    <source>
        <dbReference type="ARBA" id="ARBA00004651"/>
    </source>
</evidence>
<protein>
    <submittedName>
        <fullName evidence="11">Proton-dependent oligopeptide transporter, POT family</fullName>
    </submittedName>
</protein>
<dbReference type="PROSITE" id="PS01023">
    <property type="entry name" value="PTR2_2"/>
    <property type="match status" value="1"/>
</dbReference>
<evidence type="ECO:0000259" key="10">
    <source>
        <dbReference type="PROSITE" id="PS50850"/>
    </source>
</evidence>
<comment type="similarity">
    <text evidence="2 8">Belongs to the major facilitator superfamily. Proton-dependent oligopeptide transporter (POT/PTR) (TC 2.A.17) family.</text>
</comment>
<feature type="transmembrane region" description="Helical" evidence="9">
    <location>
        <begin position="64"/>
        <end position="85"/>
    </location>
</feature>
<dbReference type="InterPro" id="IPR050171">
    <property type="entry name" value="MFS_Transporters"/>
</dbReference>
<keyword evidence="5 8" id="KW-0812">Transmembrane</keyword>
<dbReference type="InterPro" id="IPR018456">
    <property type="entry name" value="PTR2_symporter_CS"/>
</dbReference>
<dbReference type="InterPro" id="IPR020846">
    <property type="entry name" value="MFS_dom"/>
</dbReference>
<comment type="subcellular location">
    <subcellularLocation>
        <location evidence="1">Cell membrane</location>
        <topology evidence="1">Multi-pass membrane protein</topology>
    </subcellularLocation>
    <subcellularLocation>
        <location evidence="8">Membrane</location>
        <topology evidence="8">Multi-pass membrane protein</topology>
    </subcellularLocation>
</comment>
<dbReference type="Gene3D" id="1.20.1250.20">
    <property type="entry name" value="MFS general substrate transporter like domains"/>
    <property type="match status" value="1"/>
</dbReference>
<evidence type="ECO:0000256" key="9">
    <source>
        <dbReference type="SAM" id="Phobius"/>
    </source>
</evidence>
<dbReference type="PROSITE" id="PS50850">
    <property type="entry name" value="MFS"/>
    <property type="match status" value="1"/>
</dbReference>
<feature type="transmembrane region" description="Helical" evidence="9">
    <location>
        <begin position="251"/>
        <end position="271"/>
    </location>
</feature>
<feature type="transmembrane region" description="Helical" evidence="9">
    <location>
        <begin position="122"/>
        <end position="145"/>
    </location>
</feature>
<evidence type="ECO:0000256" key="5">
    <source>
        <dbReference type="ARBA" id="ARBA00022692"/>
    </source>
</evidence>
<dbReference type="PANTHER" id="PTHR23517:SF15">
    <property type="entry name" value="PROTON-DEPENDENT OLIGOPEPTIDE FAMILY TRANSPORT PROTEIN"/>
    <property type="match status" value="1"/>
</dbReference>
<feature type="transmembrane region" description="Helical" evidence="9">
    <location>
        <begin position="329"/>
        <end position="349"/>
    </location>
</feature>
<name>A0A1G4Y9M1_9ACTN</name>
<feature type="transmembrane region" description="Helical" evidence="9">
    <location>
        <begin position="361"/>
        <end position="382"/>
    </location>
</feature>
<evidence type="ECO:0000256" key="3">
    <source>
        <dbReference type="ARBA" id="ARBA00022448"/>
    </source>
</evidence>
<evidence type="ECO:0000256" key="7">
    <source>
        <dbReference type="ARBA" id="ARBA00023136"/>
    </source>
</evidence>
<dbReference type="EMBL" id="FMUH01000003">
    <property type="protein sequence ID" value="SCX50085.1"/>
    <property type="molecule type" value="Genomic_DNA"/>
</dbReference>
<dbReference type="STRING" id="1960309.SAMN03159343_2336"/>
<evidence type="ECO:0000256" key="4">
    <source>
        <dbReference type="ARBA" id="ARBA00022475"/>
    </source>
</evidence>
<evidence type="ECO:0000313" key="11">
    <source>
        <dbReference type="EMBL" id="SCX50085.1"/>
    </source>
</evidence>
<gene>
    <name evidence="11" type="ORF">SAMN03159343_2336</name>
</gene>
<feature type="transmembrane region" description="Helical" evidence="9">
    <location>
        <begin position="283"/>
        <end position="301"/>
    </location>
</feature>
<keyword evidence="6 9" id="KW-1133">Transmembrane helix</keyword>
<evidence type="ECO:0000313" key="12">
    <source>
        <dbReference type="Proteomes" id="UP000198981"/>
    </source>
</evidence>
<feature type="transmembrane region" description="Helical" evidence="9">
    <location>
        <begin position="94"/>
        <end position="116"/>
    </location>
</feature>
<keyword evidence="12" id="KW-1185">Reference proteome</keyword>
<organism evidence="11 12">
    <name type="scientific">Klenkia marina</name>
    <dbReference type="NCBI Taxonomy" id="1960309"/>
    <lineage>
        <taxon>Bacteria</taxon>
        <taxon>Bacillati</taxon>
        <taxon>Actinomycetota</taxon>
        <taxon>Actinomycetes</taxon>
        <taxon>Geodermatophilales</taxon>
        <taxon>Geodermatophilaceae</taxon>
        <taxon>Klenkia</taxon>
    </lineage>
</organism>
<dbReference type="GO" id="GO:0006857">
    <property type="term" value="P:oligopeptide transport"/>
    <property type="evidence" value="ECO:0007669"/>
    <property type="project" value="InterPro"/>
</dbReference>